<gene>
    <name evidence="1" type="ORF">CEXT_475771</name>
</gene>
<comment type="caution">
    <text evidence="1">The sequence shown here is derived from an EMBL/GenBank/DDBJ whole genome shotgun (WGS) entry which is preliminary data.</text>
</comment>
<protein>
    <submittedName>
        <fullName evidence="1">Uncharacterized protein</fullName>
    </submittedName>
</protein>
<dbReference type="AlphaFoldDB" id="A0AAV4XH06"/>
<name>A0AAV4XH06_CAEEX</name>
<keyword evidence="2" id="KW-1185">Reference proteome</keyword>
<organism evidence="1 2">
    <name type="scientific">Caerostris extrusa</name>
    <name type="common">Bark spider</name>
    <name type="synonym">Caerostris bankana</name>
    <dbReference type="NCBI Taxonomy" id="172846"/>
    <lineage>
        <taxon>Eukaryota</taxon>
        <taxon>Metazoa</taxon>
        <taxon>Ecdysozoa</taxon>
        <taxon>Arthropoda</taxon>
        <taxon>Chelicerata</taxon>
        <taxon>Arachnida</taxon>
        <taxon>Araneae</taxon>
        <taxon>Araneomorphae</taxon>
        <taxon>Entelegynae</taxon>
        <taxon>Araneoidea</taxon>
        <taxon>Araneidae</taxon>
        <taxon>Caerostris</taxon>
    </lineage>
</organism>
<evidence type="ECO:0000313" key="1">
    <source>
        <dbReference type="EMBL" id="GIY93943.1"/>
    </source>
</evidence>
<dbReference type="Proteomes" id="UP001054945">
    <property type="component" value="Unassembled WGS sequence"/>
</dbReference>
<evidence type="ECO:0000313" key="2">
    <source>
        <dbReference type="Proteomes" id="UP001054945"/>
    </source>
</evidence>
<sequence>MLYPVEDDRYDEIRRMSFSLDSKNVDDSKTNSTAKDSPKKKIFYLVRFPRLPSFGTSPDILIGCWKGRRLIKWPGFADHHQLVRRSRSQRSFCSSPEMLLCFSDP</sequence>
<accession>A0AAV4XH06</accession>
<reference evidence="1 2" key="1">
    <citation type="submission" date="2021-06" db="EMBL/GenBank/DDBJ databases">
        <title>Caerostris extrusa draft genome.</title>
        <authorList>
            <person name="Kono N."/>
            <person name="Arakawa K."/>
        </authorList>
    </citation>
    <scope>NUCLEOTIDE SEQUENCE [LARGE SCALE GENOMIC DNA]</scope>
</reference>
<dbReference type="EMBL" id="BPLR01000329">
    <property type="protein sequence ID" value="GIY93943.1"/>
    <property type="molecule type" value="Genomic_DNA"/>
</dbReference>
<proteinExistence type="predicted"/>